<accession>A0AAE3IFU0</accession>
<dbReference type="GO" id="GO:0016151">
    <property type="term" value="F:nickel cation binding"/>
    <property type="evidence" value="ECO:0007669"/>
    <property type="project" value="UniProtKB-UniRule"/>
</dbReference>
<keyword evidence="2 5" id="KW-0963">Cytoplasm</keyword>
<dbReference type="SUPFAM" id="SSF69737">
    <property type="entry name" value="Urease metallochaperone UreE, C-terminal domain"/>
    <property type="match status" value="1"/>
</dbReference>
<dbReference type="GO" id="GO:0065003">
    <property type="term" value="P:protein-containing complex assembly"/>
    <property type="evidence" value="ECO:0007669"/>
    <property type="project" value="InterPro"/>
</dbReference>
<organism evidence="7 8">
    <name type="scientific">Hominimerdicola aceti</name>
    <dbReference type="NCBI Taxonomy" id="2981726"/>
    <lineage>
        <taxon>Bacteria</taxon>
        <taxon>Bacillati</taxon>
        <taxon>Bacillota</taxon>
        <taxon>Clostridia</taxon>
        <taxon>Eubacteriales</taxon>
        <taxon>Oscillospiraceae</taxon>
        <taxon>Hominimerdicola</taxon>
    </lineage>
</organism>
<evidence type="ECO:0000259" key="6">
    <source>
        <dbReference type="SMART" id="SM00988"/>
    </source>
</evidence>
<name>A0AAE3IFU0_9FIRM</name>
<evidence type="ECO:0000256" key="5">
    <source>
        <dbReference type="HAMAP-Rule" id="MF_00822"/>
    </source>
</evidence>
<dbReference type="InterPro" id="IPR036118">
    <property type="entry name" value="UreE_N_sf"/>
</dbReference>
<dbReference type="SUPFAM" id="SSF69287">
    <property type="entry name" value="Urease metallochaperone UreE, N-terminal domain"/>
    <property type="match status" value="1"/>
</dbReference>
<dbReference type="Gene3D" id="2.60.260.20">
    <property type="entry name" value="Urease metallochaperone UreE, N-terminal domain"/>
    <property type="match status" value="1"/>
</dbReference>
<comment type="caution">
    <text evidence="7">The sequence shown here is derived from an EMBL/GenBank/DDBJ whole genome shotgun (WGS) entry which is preliminary data.</text>
</comment>
<comment type="function">
    <text evidence="5">Involved in urease metallocenter assembly. Binds nickel. Probably functions as a nickel donor during metallocenter assembly.</text>
</comment>
<protein>
    <recommendedName>
        <fullName evidence="5">Urease accessory protein UreE</fullName>
    </recommendedName>
</protein>
<dbReference type="Proteomes" id="UP001208131">
    <property type="component" value="Unassembled WGS sequence"/>
</dbReference>
<feature type="domain" description="UreE urease accessory N-terminal" evidence="6">
    <location>
        <begin position="6"/>
        <end position="66"/>
    </location>
</feature>
<evidence type="ECO:0000256" key="1">
    <source>
        <dbReference type="ARBA" id="ARBA00004496"/>
    </source>
</evidence>
<evidence type="ECO:0000256" key="2">
    <source>
        <dbReference type="ARBA" id="ARBA00022490"/>
    </source>
</evidence>
<reference evidence="7 8" key="1">
    <citation type="journal article" date="2021" name="ISME Commun">
        <title>Automated analysis of genomic sequences facilitates high-throughput and comprehensive description of bacteria.</title>
        <authorList>
            <person name="Hitch T.C.A."/>
        </authorList>
    </citation>
    <scope>NUCLEOTIDE SEQUENCE [LARGE SCALE GENOMIC DNA]</scope>
    <source>
        <strain evidence="7 8">Sanger_31</strain>
    </source>
</reference>
<dbReference type="PIRSF" id="PIRSF036402">
    <property type="entry name" value="Ureas_acces_UreE"/>
    <property type="match status" value="1"/>
</dbReference>
<keyword evidence="3 5" id="KW-0533">Nickel</keyword>
<dbReference type="InterPro" id="IPR007864">
    <property type="entry name" value="UreE_C_dom"/>
</dbReference>
<dbReference type="Pfam" id="PF05194">
    <property type="entry name" value="UreE_C"/>
    <property type="match status" value="1"/>
</dbReference>
<gene>
    <name evidence="5" type="primary">ureE</name>
    <name evidence="7" type="ORF">OCV57_06060</name>
</gene>
<dbReference type="AlphaFoldDB" id="A0AAE3IFU0"/>
<dbReference type="InterPro" id="IPR012406">
    <property type="entry name" value="UreE"/>
</dbReference>
<keyword evidence="8" id="KW-1185">Reference proteome</keyword>
<sequence length="162" mass="18353">MIAEKILGNLSESTPSVEVDTVELDWFEAEKKRIRKTTAGGRDIGIAIDESLKDGDIIYLDDKLCVAVKLTSCPLIKINVHTMQEMGRLCFEIGNRHLSLKISDDNVLIPHDEPTEKHLKNLGFECENIIGRFDDFIVCKAHGHSHSHSHEHGEHHHHEHSH</sequence>
<dbReference type="CDD" id="cd00571">
    <property type="entry name" value="UreE"/>
    <property type="match status" value="1"/>
</dbReference>
<evidence type="ECO:0000313" key="7">
    <source>
        <dbReference type="EMBL" id="MCU6705488.1"/>
    </source>
</evidence>
<dbReference type="GO" id="GO:0019627">
    <property type="term" value="P:urea metabolic process"/>
    <property type="evidence" value="ECO:0007669"/>
    <property type="project" value="InterPro"/>
</dbReference>
<dbReference type="GO" id="GO:0051082">
    <property type="term" value="F:unfolded protein binding"/>
    <property type="evidence" value="ECO:0007669"/>
    <property type="project" value="UniProtKB-UniRule"/>
</dbReference>
<comment type="similarity">
    <text evidence="5">Belongs to the UreE family.</text>
</comment>
<dbReference type="GO" id="GO:0006457">
    <property type="term" value="P:protein folding"/>
    <property type="evidence" value="ECO:0007669"/>
    <property type="project" value="InterPro"/>
</dbReference>
<proteinExistence type="inferred from homology"/>
<evidence type="ECO:0000256" key="4">
    <source>
        <dbReference type="ARBA" id="ARBA00023186"/>
    </source>
</evidence>
<dbReference type="InterPro" id="IPR004029">
    <property type="entry name" value="UreE_N"/>
</dbReference>
<dbReference type="Gene3D" id="3.30.70.790">
    <property type="entry name" value="UreE, C-terminal domain"/>
    <property type="match status" value="1"/>
</dbReference>
<evidence type="ECO:0000256" key="3">
    <source>
        <dbReference type="ARBA" id="ARBA00022596"/>
    </source>
</evidence>
<dbReference type="EMBL" id="JAOQJZ010000005">
    <property type="protein sequence ID" value="MCU6705488.1"/>
    <property type="molecule type" value="Genomic_DNA"/>
</dbReference>
<dbReference type="SMART" id="SM00988">
    <property type="entry name" value="UreE_N"/>
    <property type="match status" value="1"/>
</dbReference>
<dbReference type="GO" id="GO:0005737">
    <property type="term" value="C:cytoplasm"/>
    <property type="evidence" value="ECO:0007669"/>
    <property type="project" value="UniProtKB-SubCell"/>
</dbReference>
<dbReference type="Pfam" id="PF02814">
    <property type="entry name" value="UreE_N"/>
    <property type="match status" value="1"/>
</dbReference>
<dbReference type="HAMAP" id="MF_00822">
    <property type="entry name" value="UreE"/>
    <property type="match status" value="1"/>
</dbReference>
<comment type="subcellular location">
    <subcellularLocation>
        <location evidence="1 5">Cytoplasm</location>
    </subcellularLocation>
</comment>
<dbReference type="RefSeq" id="WP_022286955.1">
    <property type="nucleotide sequence ID" value="NZ_JAOQJZ010000005.1"/>
</dbReference>
<keyword evidence="4 5" id="KW-0143">Chaperone</keyword>
<evidence type="ECO:0000313" key="8">
    <source>
        <dbReference type="Proteomes" id="UP001208131"/>
    </source>
</evidence>